<proteinExistence type="predicted"/>
<accession>A0ABT1WZ70</accession>
<dbReference type="PROSITE" id="PS51257">
    <property type="entry name" value="PROKAR_LIPOPROTEIN"/>
    <property type="match status" value="1"/>
</dbReference>
<feature type="chain" id="PRO_5047293575" description="Lipoprotein" evidence="1">
    <location>
        <begin position="19"/>
        <end position="145"/>
    </location>
</feature>
<evidence type="ECO:0008006" key="4">
    <source>
        <dbReference type="Google" id="ProtNLM"/>
    </source>
</evidence>
<dbReference type="GeneID" id="34290911"/>
<keyword evidence="1" id="KW-0732">Signal</keyword>
<keyword evidence="3" id="KW-1185">Reference proteome</keyword>
<evidence type="ECO:0000313" key="3">
    <source>
        <dbReference type="Proteomes" id="UP001206331"/>
    </source>
</evidence>
<comment type="caution">
    <text evidence="2">The sequence shown here is derived from an EMBL/GenBank/DDBJ whole genome shotgun (WGS) entry which is preliminary data.</text>
</comment>
<dbReference type="Proteomes" id="UP001206331">
    <property type="component" value="Unassembled WGS sequence"/>
</dbReference>
<name>A0ABT1WZ70_ACTSU</name>
<reference evidence="2 3" key="1">
    <citation type="submission" date="2021-12" db="EMBL/GenBank/DDBJ databases">
        <title>Identification and characterization of A. suis stains in western Canada.</title>
        <authorList>
            <person name="Kulathunga D.G.R.S."/>
            <person name="De Oliveira Costa M."/>
        </authorList>
    </citation>
    <scope>NUCLEOTIDE SEQUENCE [LARGE SCALE GENOMIC DNA]</scope>
    <source>
        <strain evidence="2 3">18_292</strain>
    </source>
</reference>
<evidence type="ECO:0000313" key="2">
    <source>
        <dbReference type="EMBL" id="MCQ9630804.1"/>
    </source>
</evidence>
<dbReference type="RefSeq" id="WP_015674236.1">
    <property type="nucleotide sequence ID" value="NZ_CP090556.1"/>
</dbReference>
<evidence type="ECO:0000256" key="1">
    <source>
        <dbReference type="SAM" id="SignalP"/>
    </source>
</evidence>
<gene>
    <name evidence="2" type="ORF">LZL92_11005</name>
</gene>
<feature type="signal peptide" evidence="1">
    <location>
        <begin position="1"/>
        <end position="18"/>
    </location>
</feature>
<dbReference type="EMBL" id="JAJUPA010000014">
    <property type="protein sequence ID" value="MCQ9630804.1"/>
    <property type="molecule type" value="Genomic_DNA"/>
</dbReference>
<organism evidence="2 3">
    <name type="scientific">Actinobacillus suis</name>
    <dbReference type="NCBI Taxonomy" id="716"/>
    <lineage>
        <taxon>Bacteria</taxon>
        <taxon>Pseudomonadati</taxon>
        <taxon>Pseudomonadota</taxon>
        <taxon>Gammaproteobacteria</taxon>
        <taxon>Pasteurellales</taxon>
        <taxon>Pasteurellaceae</taxon>
        <taxon>Actinobacillus</taxon>
    </lineage>
</organism>
<protein>
    <recommendedName>
        <fullName evidence="4">Lipoprotein</fullName>
    </recommendedName>
</protein>
<sequence>MKKLMLGALSLLVVTACTNNFPTTDTVEKRADLTKLCIKESSNPRLASFVPSLVKSLKAKGIESEVHINTVPHDSCKYMLSYALNERRNLVLRATVRVSELDGSDYDEIGEVVYKQRSKEEQSASKSNGVQGQTDRIVAELFKHY</sequence>